<dbReference type="SUPFAM" id="SSF53474">
    <property type="entry name" value="alpha/beta-Hydrolases"/>
    <property type="match status" value="1"/>
</dbReference>
<evidence type="ECO:0000313" key="3">
    <source>
        <dbReference type="WBParaSite" id="PDA_v2.g16607.t1"/>
    </source>
</evidence>
<dbReference type="PANTHER" id="PTHR45908">
    <property type="entry name" value="PROTEIN CBG11750-RELATED"/>
    <property type="match status" value="1"/>
</dbReference>
<reference evidence="3" key="1">
    <citation type="submission" date="2022-11" db="UniProtKB">
        <authorList>
            <consortium name="WormBaseParasite"/>
        </authorList>
    </citation>
    <scope>IDENTIFICATION</scope>
</reference>
<dbReference type="GO" id="GO:0006629">
    <property type="term" value="P:lipid metabolic process"/>
    <property type="evidence" value="ECO:0007669"/>
    <property type="project" value="InterPro"/>
</dbReference>
<dbReference type="Proteomes" id="UP000887578">
    <property type="component" value="Unplaced"/>
</dbReference>
<dbReference type="InterPro" id="IPR002921">
    <property type="entry name" value="Fungal_lipase-type"/>
</dbReference>
<evidence type="ECO:0000259" key="1">
    <source>
        <dbReference type="Pfam" id="PF01764"/>
    </source>
</evidence>
<dbReference type="Gene3D" id="3.40.50.1820">
    <property type="entry name" value="alpha/beta hydrolase"/>
    <property type="match status" value="1"/>
</dbReference>
<dbReference type="AlphaFoldDB" id="A0A914PFV0"/>
<name>A0A914PFV0_9BILA</name>
<dbReference type="CDD" id="cd00519">
    <property type="entry name" value="Lipase_3"/>
    <property type="match status" value="1"/>
</dbReference>
<evidence type="ECO:0000313" key="2">
    <source>
        <dbReference type="Proteomes" id="UP000887578"/>
    </source>
</evidence>
<dbReference type="Pfam" id="PF01764">
    <property type="entry name" value="Lipase_3"/>
    <property type="match status" value="1"/>
</dbReference>
<keyword evidence="2" id="KW-1185">Reference proteome</keyword>
<proteinExistence type="predicted"/>
<accession>A0A914PFV0</accession>
<feature type="domain" description="Fungal lipase-type" evidence="1">
    <location>
        <begin position="6"/>
        <end position="116"/>
    </location>
</feature>
<dbReference type="WBParaSite" id="PDA_v2.g16607.t1">
    <property type="protein sequence ID" value="PDA_v2.g16607.t1"/>
    <property type="gene ID" value="PDA_v2.g16607"/>
</dbReference>
<organism evidence="2 3">
    <name type="scientific">Panagrolaimus davidi</name>
    <dbReference type="NCBI Taxonomy" id="227884"/>
    <lineage>
        <taxon>Eukaryota</taxon>
        <taxon>Metazoa</taxon>
        <taxon>Ecdysozoa</taxon>
        <taxon>Nematoda</taxon>
        <taxon>Chromadorea</taxon>
        <taxon>Rhabditida</taxon>
        <taxon>Tylenchina</taxon>
        <taxon>Panagrolaimomorpha</taxon>
        <taxon>Panagrolaimoidea</taxon>
        <taxon>Panagrolaimidae</taxon>
        <taxon>Panagrolaimus</taxon>
    </lineage>
</organism>
<protein>
    <submittedName>
        <fullName evidence="3">Fungal lipase-like domain-containing protein</fullName>
    </submittedName>
</protein>
<sequence>MVRFVGGGRVGKTFLDGFNSIWLNAGMKYDVYTLKNRYPNYDYYIVGHSLGGAMASLAAATIVATGVTTADKVAIFTFGQPRTGDKLFANDFNSLFRVTSVRIVHNGDIVSQIPSMNGTNYFHHVREFWYQNDMTLNDTTYVSCDANYGEDPNCSVSLDSNKLNFEDHKYYFGRDFNAYGIGGCQDLADAT</sequence>
<dbReference type="InterPro" id="IPR029058">
    <property type="entry name" value="AB_hydrolase_fold"/>
</dbReference>